<comment type="caution">
    <text evidence="1">The sequence shown here is derived from an EMBL/GenBank/DDBJ whole genome shotgun (WGS) entry which is preliminary data.</text>
</comment>
<dbReference type="EMBL" id="LRPC01000001">
    <property type="protein sequence ID" value="KYG77535.1"/>
    <property type="molecule type" value="Genomic_DNA"/>
</dbReference>
<dbReference type="OrthoDB" id="982642at2"/>
<dbReference type="Pfam" id="PF11112">
    <property type="entry name" value="PyocinActivator"/>
    <property type="match status" value="1"/>
</dbReference>
<evidence type="ECO:0000313" key="2">
    <source>
        <dbReference type="Proteomes" id="UP000075606"/>
    </source>
</evidence>
<accession>A0A150XFP3</accession>
<dbReference type="GO" id="GO:0006355">
    <property type="term" value="P:regulation of DNA-templated transcription"/>
    <property type="evidence" value="ECO:0007669"/>
    <property type="project" value="InterPro"/>
</dbReference>
<dbReference type="InterPro" id="IPR020518">
    <property type="entry name" value="Tscrpt_reg_PrtN"/>
</dbReference>
<proteinExistence type="predicted"/>
<dbReference type="AlphaFoldDB" id="A0A150XFP3"/>
<organism evidence="1 2">
    <name type="scientific">Roseivirga spongicola</name>
    <dbReference type="NCBI Taxonomy" id="333140"/>
    <lineage>
        <taxon>Bacteria</taxon>
        <taxon>Pseudomonadati</taxon>
        <taxon>Bacteroidota</taxon>
        <taxon>Cytophagia</taxon>
        <taxon>Cytophagales</taxon>
        <taxon>Roseivirgaceae</taxon>
        <taxon>Roseivirga</taxon>
    </lineage>
</organism>
<gene>
    <name evidence="1" type="ORF">AWW68_01825</name>
</gene>
<dbReference type="Proteomes" id="UP000075606">
    <property type="component" value="Unassembled WGS sequence"/>
</dbReference>
<name>A0A150XFP3_9BACT</name>
<protein>
    <submittedName>
        <fullName evidence="1">Pyocin activator protein PrtN</fullName>
    </submittedName>
</protein>
<keyword evidence="2" id="KW-1185">Reference proteome</keyword>
<dbReference type="RefSeq" id="WP_068215982.1">
    <property type="nucleotide sequence ID" value="NZ_CP139724.1"/>
</dbReference>
<reference evidence="1 2" key="1">
    <citation type="submission" date="2016-01" db="EMBL/GenBank/DDBJ databases">
        <title>Genome sequencing of Roseivirga spongicola UST030701-084.</title>
        <authorList>
            <person name="Selvaratnam C."/>
            <person name="Thevarajoo S."/>
            <person name="Goh K.M."/>
            <person name="Ee R."/>
            <person name="Chan K.-G."/>
            <person name="Chong C.S."/>
        </authorList>
    </citation>
    <scope>NUCLEOTIDE SEQUENCE [LARGE SCALE GENOMIC DNA]</scope>
    <source>
        <strain evidence="1 2">UST030701-084</strain>
    </source>
</reference>
<sequence>MNKLELMLLMKFESPIIPLDRICQEYFGCSKNTAKQKAKSGTLPIPAFRLGSSQKLPWMINIQDLARFIETNSIEAKKEWVGVISE</sequence>
<evidence type="ECO:0000313" key="1">
    <source>
        <dbReference type="EMBL" id="KYG77535.1"/>
    </source>
</evidence>